<comment type="similarity">
    <text evidence="2 9 10">Belongs to the FGGY kinase family.</text>
</comment>
<dbReference type="PANTHER" id="PTHR10196">
    <property type="entry name" value="SUGAR KINASE"/>
    <property type="match status" value="1"/>
</dbReference>
<dbReference type="EMBL" id="CP023777">
    <property type="protein sequence ID" value="ATL47406.1"/>
    <property type="molecule type" value="Genomic_DNA"/>
</dbReference>
<dbReference type="GO" id="GO:0006072">
    <property type="term" value="P:glycerol-3-phosphate metabolic process"/>
    <property type="evidence" value="ECO:0007669"/>
    <property type="project" value="InterPro"/>
</dbReference>
<evidence type="ECO:0000256" key="7">
    <source>
        <dbReference type="ARBA" id="ARBA00022840"/>
    </source>
</evidence>
<dbReference type="Proteomes" id="UP000220133">
    <property type="component" value="Chromosome"/>
</dbReference>
<comment type="function">
    <text evidence="9">Key enzyme in the regulation of glycerol uptake and metabolism. Catalyzes the phosphorylation of glycerol to yield sn-glycerol 3-phosphate.</text>
</comment>
<feature type="binding site" evidence="9">
    <location>
        <position position="12"/>
    </location>
    <ligand>
        <name>ATP</name>
        <dbReference type="ChEBI" id="CHEBI:30616"/>
    </ligand>
</feature>
<evidence type="ECO:0000256" key="9">
    <source>
        <dbReference type="HAMAP-Rule" id="MF_00186"/>
    </source>
</evidence>
<feature type="binding site" evidence="9">
    <location>
        <position position="82"/>
    </location>
    <ligand>
        <name>sn-glycerol 3-phosphate</name>
        <dbReference type="ChEBI" id="CHEBI:57597"/>
    </ligand>
</feature>
<dbReference type="GO" id="GO:0019563">
    <property type="term" value="P:glycerol catabolic process"/>
    <property type="evidence" value="ECO:0007669"/>
    <property type="project" value="UniProtKB-UniRule"/>
</dbReference>
<feature type="binding site" evidence="9">
    <location>
        <position position="134"/>
    </location>
    <ligand>
        <name>glycerol</name>
        <dbReference type="ChEBI" id="CHEBI:17754"/>
    </ligand>
</feature>
<evidence type="ECO:0000256" key="5">
    <source>
        <dbReference type="ARBA" id="ARBA00022777"/>
    </source>
</evidence>
<feature type="binding site" evidence="9">
    <location>
        <position position="13"/>
    </location>
    <ligand>
        <name>ATP</name>
        <dbReference type="ChEBI" id="CHEBI:30616"/>
    </ligand>
</feature>
<evidence type="ECO:0000259" key="12">
    <source>
        <dbReference type="Pfam" id="PF02782"/>
    </source>
</evidence>
<evidence type="ECO:0000313" key="13">
    <source>
        <dbReference type="EMBL" id="ATL47406.1"/>
    </source>
</evidence>
<name>A0A291QTZ4_9BACT</name>
<proteinExistence type="inferred from homology"/>
<dbReference type="Pfam" id="PF00370">
    <property type="entry name" value="FGGY_N"/>
    <property type="match status" value="1"/>
</dbReference>
<organism evidence="13 14">
    <name type="scientific">Chitinophaga caeni</name>
    <dbReference type="NCBI Taxonomy" id="2029983"/>
    <lineage>
        <taxon>Bacteria</taxon>
        <taxon>Pseudomonadati</taxon>
        <taxon>Bacteroidota</taxon>
        <taxon>Chitinophagia</taxon>
        <taxon>Chitinophagales</taxon>
        <taxon>Chitinophagaceae</taxon>
        <taxon>Chitinophaga</taxon>
    </lineage>
</organism>
<evidence type="ECO:0000259" key="11">
    <source>
        <dbReference type="Pfam" id="PF00370"/>
    </source>
</evidence>
<keyword evidence="4 9" id="KW-0547">Nucleotide-binding</keyword>
<dbReference type="PROSITE" id="PS00933">
    <property type="entry name" value="FGGY_KINASES_1"/>
    <property type="match status" value="1"/>
</dbReference>
<dbReference type="PIRSF" id="PIRSF000538">
    <property type="entry name" value="GlpK"/>
    <property type="match status" value="1"/>
</dbReference>
<feature type="binding site" evidence="9">
    <location>
        <position position="83"/>
    </location>
    <ligand>
        <name>sn-glycerol 3-phosphate</name>
        <dbReference type="ChEBI" id="CHEBI:57597"/>
    </ligand>
</feature>
<keyword evidence="14" id="KW-1185">Reference proteome</keyword>
<evidence type="ECO:0000256" key="4">
    <source>
        <dbReference type="ARBA" id="ARBA00022741"/>
    </source>
</evidence>
<comment type="catalytic activity">
    <reaction evidence="8 9">
        <text>glycerol + ATP = sn-glycerol 3-phosphate + ADP + H(+)</text>
        <dbReference type="Rhea" id="RHEA:21644"/>
        <dbReference type="ChEBI" id="CHEBI:15378"/>
        <dbReference type="ChEBI" id="CHEBI:17754"/>
        <dbReference type="ChEBI" id="CHEBI:30616"/>
        <dbReference type="ChEBI" id="CHEBI:57597"/>
        <dbReference type="ChEBI" id="CHEBI:456216"/>
        <dbReference type="EC" id="2.7.1.30"/>
    </reaction>
</comment>
<dbReference type="NCBIfam" id="TIGR01311">
    <property type="entry name" value="glycerol_kin"/>
    <property type="match status" value="1"/>
</dbReference>
<dbReference type="Gene3D" id="3.30.420.40">
    <property type="match status" value="2"/>
</dbReference>
<protein>
    <recommendedName>
        <fullName evidence="9">Glycerol kinase</fullName>
        <ecNumber evidence="9">2.7.1.30</ecNumber>
    </recommendedName>
    <alternativeName>
        <fullName evidence="9">ATP:glycerol 3-phosphotransferase</fullName>
    </alternativeName>
    <alternativeName>
        <fullName evidence="9">Glycerokinase</fullName>
        <shortName evidence="9">GK</shortName>
    </alternativeName>
</protein>
<dbReference type="OrthoDB" id="9805576at2"/>
<dbReference type="SUPFAM" id="SSF53067">
    <property type="entry name" value="Actin-like ATPase domain"/>
    <property type="match status" value="2"/>
</dbReference>
<feature type="binding site" evidence="9">
    <location>
        <position position="243"/>
    </location>
    <ligand>
        <name>sn-glycerol 3-phosphate</name>
        <dbReference type="ChEBI" id="CHEBI:57597"/>
    </ligand>
</feature>
<dbReference type="InterPro" id="IPR000577">
    <property type="entry name" value="Carb_kinase_FGGY"/>
</dbReference>
<feature type="binding site" evidence="9">
    <location>
        <position position="244"/>
    </location>
    <ligand>
        <name>glycerol</name>
        <dbReference type="ChEBI" id="CHEBI:17754"/>
    </ligand>
</feature>
<accession>A0A291QTZ4</accession>
<dbReference type="UniPathway" id="UPA00618">
    <property type="reaction ID" value="UER00672"/>
</dbReference>
<comment type="pathway">
    <text evidence="1 9">Polyol metabolism; glycerol degradation via glycerol kinase pathway; sn-glycerol 3-phosphate from glycerol: step 1/1.</text>
</comment>
<evidence type="ECO:0000313" key="14">
    <source>
        <dbReference type="Proteomes" id="UP000220133"/>
    </source>
</evidence>
<dbReference type="KEGG" id="cbae:COR50_09610"/>
<keyword evidence="6 9" id="KW-0319">Glycerol metabolism</keyword>
<dbReference type="InterPro" id="IPR018483">
    <property type="entry name" value="Carb_kinase_FGGY_CS"/>
</dbReference>
<dbReference type="InterPro" id="IPR043129">
    <property type="entry name" value="ATPase_NBD"/>
</dbReference>
<evidence type="ECO:0000256" key="6">
    <source>
        <dbReference type="ARBA" id="ARBA00022798"/>
    </source>
</evidence>
<keyword evidence="5 9" id="KW-0418">Kinase</keyword>
<dbReference type="FunFam" id="3.30.420.40:FF:000008">
    <property type="entry name" value="Glycerol kinase"/>
    <property type="match status" value="1"/>
</dbReference>
<dbReference type="GO" id="GO:0004370">
    <property type="term" value="F:glycerol kinase activity"/>
    <property type="evidence" value="ECO:0007669"/>
    <property type="project" value="UniProtKB-UniRule"/>
</dbReference>
<gene>
    <name evidence="9 13" type="primary">glpK</name>
    <name evidence="13" type="ORF">COR50_09610</name>
</gene>
<evidence type="ECO:0000256" key="3">
    <source>
        <dbReference type="ARBA" id="ARBA00022679"/>
    </source>
</evidence>
<feature type="binding site" evidence="9">
    <location>
        <position position="243"/>
    </location>
    <ligand>
        <name>glycerol</name>
        <dbReference type="ChEBI" id="CHEBI:17754"/>
    </ligand>
</feature>
<keyword evidence="3 9" id="KW-0808">Transferase</keyword>
<feature type="binding site" evidence="9">
    <location>
        <position position="14"/>
    </location>
    <ligand>
        <name>ATP</name>
        <dbReference type="ChEBI" id="CHEBI:30616"/>
    </ligand>
</feature>
<feature type="domain" description="Carbohydrate kinase FGGY C-terminal" evidence="12">
    <location>
        <begin position="260"/>
        <end position="448"/>
    </location>
</feature>
<feature type="binding site" evidence="9">
    <location>
        <position position="83"/>
    </location>
    <ligand>
        <name>glycerol</name>
        <dbReference type="ChEBI" id="CHEBI:17754"/>
    </ligand>
</feature>
<dbReference type="InterPro" id="IPR018485">
    <property type="entry name" value="FGGY_C"/>
</dbReference>
<dbReference type="AlphaFoldDB" id="A0A291QTZ4"/>
<dbReference type="InterPro" id="IPR018484">
    <property type="entry name" value="FGGY_N"/>
</dbReference>
<evidence type="ECO:0000256" key="8">
    <source>
        <dbReference type="ARBA" id="ARBA00052101"/>
    </source>
</evidence>
<reference evidence="13 14" key="1">
    <citation type="submission" date="2017-10" db="EMBL/GenBank/DDBJ databases">
        <title>Paenichitinophaga pekingensis gen. nov., sp. nov., isolated from activated sludge.</title>
        <authorList>
            <person name="Jin D."/>
            <person name="Kong X."/>
            <person name="Deng Y."/>
            <person name="Bai Z."/>
        </authorList>
    </citation>
    <scope>NUCLEOTIDE SEQUENCE [LARGE SCALE GENOMIC DNA]</scope>
    <source>
        <strain evidence="13 14">13</strain>
    </source>
</reference>
<dbReference type="CDD" id="cd07786">
    <property type="entry name" value="FGGY_EcGK_like"/>
    <property type="match status" value="1"/>
</dbReference>
<dbReference type="GO" id="GO:0005829">
    <property type="term" value="C:cytosol"/>
    <property type="evidence" value="ECO:0007669"/>
    <property type="project" value="TreeGrafter"/>
</dbReference>
<dbReference type="GO" id="GO:0005524">
    <property type="term" value="F:ATP binding"/>
    <property type="evidence" value="ECO:0007669"/>
    <property type="project" value="UniProtKB-UniRule"/>
</dbReference>
<comment type="caution">
    <text evidence="9">Lacks conserved residue(s) required for the propagation of feature annotation.</text>
</comment>
<evidence type="ECO:0000256" key="1">
    <source>
        <dbReference type="ARBA" id="ARBA00005190"/>
    </source>
</evidence>
<dbReference type="Pfam" id="PF02782">
    <property type="entry name" value="FGGY_C"/>
    <property type="match status" value="1"/>
</dbReference>
<dbReference type="InterPro" id="IPR005999">
    <property type="entry name" value="Glycerol_kin"/>
</dbReference>
<feature type="binding site" evidence="9">
    <location>
        <position position="82"/>
    </location>
    <ligand>
        <name>glycerol</name>
        <dbReference type="ChEBI" id="CHEBI:17754"/>
    </ligand>
</feature>
<feature type="binding site" evidence="9">
    <location>
        <position position="12"/>
    </location>
    <ligand>
        <name>ADP</name>
        <dbReference type="ChEBI" id="CHEBI:456216"/>
    </ligand>
</feature>
<evidence type="ECO:0000256" key="10">
    <source>
        <dbReference type="RuleBase" id="RU003733"/>
    </source>
</evidence>
<sequence length="495" mass="54242">MNGHILSLDLGSSTAGVVLFDKKGRVVKQLQKEYDKYYPQPGWIEVDPDEIWFSMRAAIEELMNASGITAANIAGIGISNQRETTVIWDKTNGQPIYNAIAWQDRRSSKICDDFRYQGFSELIREKTGLLLDAYFSASKISWILDHVPGARAKAEQGSLAFGTIDSWLIWKLTGQQVHVTDITNASRTMLFNIHTLDWDADLLKLFNIPHKLLPGTCSNSEIIAYTAPAILGAPVPIAGVAGDQHAALFGQMCLEPGMVKNTYGSGCFALMNTGDQPVLSQHHLLTTVAWKIGDKVTYALEGSVFGGSSVFRWMRDGLGVIEATAEVEALAQTEEDNGGVMFVPALAGLGAPYWDAYARGMIIGITRGTSVGHIARAALEGVALGLADALEAMEKDSGRKIGEIRVDGTSATYPFFMQLQTDLLQYPVTRPAVMPSSALGAAYLAGLATGFWDWQTVKKMYEPGESFSPRQDMEFSNRLRSRWKKAIARVQNWDL</sequence>
<feature type="domain" description="Carbohydrate kinase FGGY N-terminal" evidence="11">
    <location>
        <begin position="5"/>
        <end position="250"/>
    </location>
</feature>
<feature type="binding site" evidence="9">
    <location>
        <position position="134"/>
    </location>
    <ligand>
        <name>sn-glycerol 3-phosphate</name>
        <dbReference type="ChEBI" id="CHEBI:57597"/>
    </ligand>
</feature>
<dbReference type="NCBIfam" id="NF000756">
    <property type="entry name" value="PRK00047.1"/>
    <property type="match status" value="1"/>
</dbReference>
<comment type="activity regulation">
    <text evidence="9">Inhibited by fructose 1,6-bisphosphate (FBP).</text>
</comment>
<dbReference type="EC" id="2.7.1.30" evidence="9"/>
<dbReference type="RefSeq" id="WP_098193787.1">
    <property type="nucleotide sequence ID" value="NZ_CP023777.1"/>
</dbReference>
<dbReference type="PANTHER" id="PTHR10196:SF69">
    <property type="entry name" value="GLYCEROL KINASE"/>
    <property type="match status" value="1"/>
</dbReference>
<dbReference type="FunFam" id="3.30.420.40:FF:000007">
    <property type="entry name" value="Glycerol kinase"/>
    <property type="match status" value="1"/>
</dbReference>
<dbReference type="PROSITE" id="PS00445">
    <property type="entry name" value="FGGY_KINASES_2"/>
    <property type="match status" value="1"/>
</dbReference>
<feature type="binding site" evidence="9">
    <location>
        <position position="12"/>
    </location>
    <ligand>
        <name>sn-glycerol 3-phosphate</name>
        <dbReference type="ChEBI" id="CHEBI:57597"/>
    </ligand>
</feature>
<keyword evidence="7 9" id="KW-0067">ATP-binding</keyword>
<evidence type="ECO:0000256" key="2">
    <source>
        <dbReference type="ARBA" id="ARBA00009156"/>
    </source>
</evidence>
<dbReference type="HAMAP" id="MF_00186">
    <property type="entry name" value="Glycerol_kin"/>
    <property type="match status" value="1"/>
</dbReference>